<dbReference type="Proteomes" id="UP001165101">
    <property type="component" value="Unassembled WGS sequence"/>
</dbReference>
<organism evidence="1 2">
    <name type="scientific">Candida boidinii</name>
    <name type="common">Yeast</name>
    <dbReference type="NCBI Taxonomy" id="5477"/>
    <lineage>
        <taxon>Eukaryota</taxon>
        <taxon>Fungi</taxon>
        <taxon>Dikarya</taxon>
        <taxon>Ascomycota</taxon>
        <taxon>Saccharomycotina</taxon>
        <taxon>Pichiomycetes</taxon>
        <taxon>Pichiales</taxon>
        <taxon>Pichiaceae</taxon>
        <taxon>Ogataea</taxon>
        <taxon>Ogataea/Candida clade</taxon>
    </lineage>
</organism>
<dbReference type="EMBL" id="BSXV01005087">
    <property type="protein sequence ID" value="GMF01726.1"/>
    <property type="molecule type" value="Genomic_DNA"/>
</dbReference>
<evidence type="ECO:0000313" key="1">
    <source>
        <dbReference type="EMBL" id="GMF01726.1"/>
    </source>
</evidence>
<comment type="caution">
    <text evidence="1">The sequence shown here is derived from an EMBL/GenBank/DDBJ whole genome shotgun (WGS) entry which is preliminary data.</text>
</comment>
<keyword evidence="2" id="KW-1185">Reference proteome</keyword>
<name>A0ACB5U5L2_CANBO</name>
<proteinExistence type="predicted"/>
<gene>
    <name evidence="1" type="ORF">Cboi01_000592500</name>
</gene>
<accession>A0ACB5U5L2</accession>
<reference evidence="1" key="1">
    <citation type="submission" date="2023-04" db="EMBL/GenBank/DDBJ databases">
        <title>Candida boidinii NBRC 1967.</title>
        <authorList>
            <person name="Ichikawa N."/>
            <person name="Sato H."/>
            <person name="Tonouchi N."/>
        </authorList>
    </citation>
    <scope>NUCLEOTIDE SEQUENCE</scope>
    <source>
        <strain evidence="1">NBRC 1967</strain>
    </source>
</reference>
<evidence type="ECO:0000313" key="2">
    <source>
        <dbReference type="Proteomes" id="UP001165101"/>
    </source>
</evidence>
<sequence length="252" mass="28884">MFIVRNDYYLNDLWLKILRLRNHYEYYYGSRRAMLDTHKGLEIDYTNYDTTKHKSSAKLFSNDKKNEHTSKLKKFLESAMNLGGNKSNDTTTTTNSINNNKTVVLPIHRKSIPGEVSSSEQYLNKKEILNDDKESAISNNTAVKSEDDIKLPKDEQRAHSNKPVINDNDKDENDNNDNSLEKSDKNEEDTVKSEIQTATDRLIQHSCPVLVNQQKTLNSQKCPVTGQEGLCPVHHDFEIEQAKLQREGAPLD</sequence>
<protein>
    <submittedName>
        <fullName evidence="1">Unnamed protein product</fullName>
    </submittedName>
</protein>